<evidence type="ECO:0000256" key="1">
    <source>
        <dbReference type="SAM" id="MobiDB-lite"/>
    </source>
</evidence>
<dbReference type="EMBL" id="CM017884">
    <property type="protein sequence ID" value="KAG1366689.1"/>
    <property type="molecule type" value="Genomic_DNA"/>
</dbReference>
<dbReference type="InterPro" id="IPR036879">
    <property type="entry name" value="TF_MADSbox_sf"/>
</dbReference>
<dbReference type="GO" id="GO:0003677">
    <property type="term" value="F:DNA binding"/>
    <property type="evidence" value="ECO:0007669"/>
    <property type="project" value="InterPro"/>
</dbReference>
<dbReference type="OrthoDB" id="1898716at2759"/>
<proteinExistence type="predicted"/>
<comment type="caution">
    <text evidence="2">The sequence shown here is derived from an EMBL/GenBank/DDBJ whole genome shotgun (WGS) entry which is preliminary data.</text>
</comment>
<reference evidence="2" key="2">
    <citation type="submission" date="2019-07" db="EMBL/GenBank/DDBJ databases">
        <authorList>
            <person name="Yang Y."/>
            <person name="Bocs S."/>
            <person name="Baudouin L."/>
        </authorList>
    </citation>
    <scope>NUCLEOTIDE SEQUENCE</scope>
    <source>
        <tissue evidence="2">Spear leaf of Hainan Tall coconut</tissue>
    </source>
</reference>
<organism evidence="2 3">
    <name type="scientific">Cocos nucifera</name>
    <name type="common">Coconut palm</name>
    <dbReference type="NCBI Taxonomy" id="13894"/>
    <lineage>
        <taxon>Eukaryota</taxon>
        <taxon>Viridiplantae</taxon>
        <taxon>Streptophyta</taxon>
        <taxon>Embryophyta</taxon>
        <taxon>Tracheophyta</taxon>
        <taxon>Spermatophyta</taxon>
        <taxon>Magnoliopsida</taxon>
        <taxon>Liliopsida</taxon>
        <taxon>Arecaceae</taxon>
        <taxon>Arecoideae</taxon>
        <taxon>Cocoseae</taxon>
        <taxon>Attaleinae</taxon>
        <taxon>Cocos</taxon>
    </lineage>
</organism>
<dbReference type="AlphaFoldDB" id="A0A8K0NB83"/>
<evidence type="ECO:0000313" key="2">
    <source>
        <dbReference type="EMBL" id="KAG1366689.1"/>
    </source>
</evidence>
<dbReference type="SUPFAM" id="SSF55455">
    <property type="entry name" value="SRF-like"/>
    <property type="match status" value="1"/>
</dbReference>
<sequence>MCGAEIALIVFSPSGRAEPLGVPSIEEVFDRVTSSGSGKAGSHVARRNLESHLAQR</sequence>
<protein>
    <submittedName>
        <fullName evidence="2">Putative Agamous-like MADS-box protein AGL62</fullName>
    </submittedName>
</protein>
<accession>A0A8K0NB83</accession>
<gene>
    <name evidence="2" type="ORF">COCNU_13G004790</name>
</gene>
<keyword evidence="3" id="KW-1185">Reference proteome</keyword>
<evidence type="ECO:0000313" key="3">
    <source>
        <dbReference type="Proteomes" id="UP000797356"/>
    </source>
</evidence>
<reference evidence="2" key="1">
    <citation type="journal article" date="2017" name="Gigascience">
        <title>The genome draft of coconut (Cocos nucifera).</title>
        <authorList>
            <person name="Xiao Y."/>
            <person name="Xu P."/>
            <person name="Fan H."/>
            <person name="Baudouin L."/>
            <person name="Xia W."/>
            <person name="Bocs S."/>
            <person name="Xu J."/>
            <person name="Li Q."/>
            <person name="Guo A."/>
            <person name="Zhou L."/>
            <person name="Li J."/>
            <person name="Wu Y."/>
            <person name="Ma Z."/>
            <person name="Armero A."/>
            <person name="Issali A.E."/>
            <person name="Liu N."/>
            <person name="Peng M."/>
            <person name="Yang Y."/>
        </authorList>
    </citation>
    <scope>NUCLEOTIDE SEQUENCE</scope>
    <source>
        <tissue evidence="2">Spear leaf of Hainan Tall coconut</tissue>
    </source>
</reference>
<dbReference type="Gene3D" id="3.40.1810.10">
    <property type="entry name" value="Transcription factor, MADS-box"/>
    <property type="match status" value="1"/>
</dbReference>
<feature type="region of interest" description="Disordered" evidence="1">
    <location>
        <begin position="33"/>
        <end position="56"/>
    </location>
</feature>
<dbReference type="GO" id="GO:0046983">
    <property type="term" value="F:protein dimerization activity"/>
    <property type="evidence" value="ECO:0007669"/>
    <property type="project" value="InterPro"/>
</dbReference>
<dbReference type="Proteomes" id="UP000797356">
    <property type="component" value="Chromosome 13"/>
</dbReference>
<name>A0A8K0NB83_COCNU</name>